<sequence>MPKKPAAFKPTYKTGSGTKAGAFPVNNPVGRSTTKTTPDVTNTFPGRSNSDVANPSGLRGRESLTAYAKGRSYGE</sequence>
<evidence type="ECO:0000313" key="2">
    <source>
        <dbReference type="EMBL" id="CAK9249813.1"/>
    </source>
</evidence>
<gene>
    <name evidence="2" type="ORF">CSSPJE1EN1_LOCUS25191</name>
</gene>
<dbReference type="Proteomes" id="UP001497444">
    <property type="component" value="Unassembled WGS sequence"/>
</dbReference>
<proteinExistence type="predicted"/>
<evidence type="ECO:0000313" key="3">
    <source>
        <dbReference type="Proteomes" id="UP001497444"/>
    </source>
</evidence>
<organism evidence="2 3">
    <name type="scientific">Sphagnum jensenii</name>
    <dbReference type="NCBI Taxonomy" id="128206"/>
    <lineage>
        <taxon>Eukaryota</taxon>
        <taxon>Viridiplantae</taxon>
        <taxon>Streptophyta</taxon>
        <taxon>Embryophyta</taxon>
        <taxon>Bryophyta</taxon>
        <taxon>Sphagnophytina</taxon>
        <taxon>Sphagnopsida</taxon>
        <taxon>Sphagnales</taxon>
        <taxon>Sphagnaceae</taxon>
        <taxon>Sphagnum</taxon>
    </lineage>
</organism>
<feature type="region of interest" description="Disordered" evidence="1">
    <location>
        <begin position="1"/>
        <end position="75"/>
    </location>
</feature>
<keyword evidence="3" id="KW-1185">Reference proteome</keyword>
<protein>
    <submittedName>
        <fullName evidence="2">Uncharacterized protein</fullName>
    </submittedName>
</protein>
<reference evidence="2" key="1">
    <citation type="submission" date="2024-02" db="EMBL/GenBank/DDBJ databases">
        <authorList>
            <consortium name="ELIXIR-Norway"/>
            <consortium name="Elixir Norway"/>
        </authorList>
    </citation>
    <scope>NUCLEOTIDE SEQUENCE</scope>
</reference>
<evidence type="ECO:0000256" key="1">
    <source>
        <dbReference type="SAM" id="MobiDB-lite"/>
    </source>
</evidence>
<comment type="caution">
    <text evidence="2">The sequence shown here is derived from an EMBL/GenBank/DDBJ whole genome shotgun (WGS) entry which is preliminary data.</text>
</comment>
<accession>A0ABP0V5V8</accession>
<feature type="compositionally biased region" description="Polar residues" evidence="1">
    <location>
        <begin position="29"/>
        <end position="53"/>
    </location>
</feature>
<name>A0ABP0V5V8_9BRYO</name>
<dbReference type="EMBL" id="CAXAQS010000052">
    <property type="protein sequence ID" value="CAK9249813.1"/>
    <property type="molecule type" value="Genomic_DNA"/>
</dbReference>